<evidence type="ECO:0000256" key="1">
    <source>
        <dbReference type="SAM" id="Phobius"/>
    </source>
</evidence>
<accession>A0A231GYV4</accession>
<keyword evidence="1" id="KW-1133">Transmembrane helix</keyword>
<organism evidence="2 3">
    <name type="scientific">Nocardia cerradoensis</name>
    <dbReference type="NCBI Taxonomy" id="85688"/>
    <lineage>
        <taxon>Bacteria</taxon>
        <taxon>Bacillati</taxon>
        <taxon>Actinomycetota</taxon>
        <taxon>Actinomycetes</taxon>
        <taxon>Mycobacteriales</taxon>
        <taxon>Nocardiaceae</taxon>
        <taxon>Nocardia</taxon>
    </lineage>
</organism>
<feature type="transmembrane region" description="Helical" evidence="1">
    <location>
        <begin position="30"/>
        <end position="51"/>
    </location>
</feature>
<keyword evidence="3" id="KW-1185">Reference proteome</keyword>
<gene>
    <name evidence="2" type="ORF">B7C42_06128</name>
</gene>
<feature type="transmembrane region" description="Helical" evidence="1">
    <location>
        <begin position="6"/>
        <end position="23"/>
    </location>
</feature>
<keyword evidence="1" id="KW-0812">Transmembrane</keyword>
<dbReference type="Proteomes" id="UP000215506">
    <property type="component" value="Unassembled WGS sequence"/>
</dbReference>
<name>A0A231GYV4_9NOCA</name>
<dbReference type="RefSeq" id="WP_094027364.1">
    <property type="nucleotide sequence ID" value="NZ_JAAXOR010000004.1"/>
</dbReference>
<dbReference type="AlphaFoldDB" id="A0A231GYV4"/>
<keyword evidence="1" id="KW-0472">Membrane</keyword>
<dbReference type="EMBL" id="NGAF01000017">
    <property type="protein sequence ID" value="OXR41786.1"/>
    <property type="molecule type" value="Genomic_DNA"/>
</dbReference>
<sequence>MFRLVELLGLCAPVLGAAIVLYYRRRLGRAFGSAVLAAVVAMIGSVIGLVTSRAMWFGSGGAEGMTQRMEFGAGVRNLLLVLAWALLLVAIRRRPARPEQVR</sequence>
<evidence type="ECO:0000313" key="3">
    <source>
        <dbReference type="Proteomes" id="UP000215506"/>
    </source>
</evidence>
<proteinExistence type="predicted"/>
<reference evidence="2 3" key="1">
    <citation type="submission" date="2017-07" db="EMBL/GenBank/DDBJ databases">
        <title>First draft Genome Sequence of Nocardia cerradoensis isolated from human infection.</title>
        <authorList>
            <person name="Carrasco G."/>
        </authorList>
    </citation>
    <scope>NUCLEOTIDE SEQUENCE [LARGE SCALE GENOMIC DNA]</scope>
    <source>
        <strain evidence="2 3">CNM20130759</strain>
    </source>
</reference>
<feature type="transmembrane region" description="Helical" evidence="1">
    <location>
        <begin position="71"/>
        <end position="91"/>
    </location>
</feature>
<protein>
    <submittedName>
        <fullName evidence="2">Uncharacterized protein</fullName>
    </submittedName>
</protein>
<evidence type="ECO:0000313" key="2">
    <source>
        <dbReference type="EMBL" id="OXR41786.1"/>
    </source>
</evidence>
<comment type="caution">
    <text evidence="2">The sequence shown here is derived from an EMBL/GenBank/DDBJ whole genome shotgun (WGS) entry which is preliminary data.</text>
</comment>